<dbReference type="RefSeq" id="WP_146158169.1">
    <property type="nucleotide sequence ID" value="NZ_PVNL01000109.1"/>
</dbReference>
<dbReference type="Pfam" id="PF00400">
    <property type="entry name" value="WD40"/>
    <property type="match status" value="1"/>
</dbReference>
<organism evidence="2 3">
    <name type="scientific">Enhygromyxa salina</name>
    <dbReference type="NCBI Taxonomy" id="215803"/>
    <lineage>
        <taxon>Bacteria</taxon>
        <taxon>Pseudomonadati</taxon>
        <taxon>Myxococcota</taxon>
        <taxon>Polyangia</taxon>
        <taxon>Nannocystales</taxon>
        <taxon>Nannocystaceae</taxon>
        <taxon>Enhygromyxa</taxon>
    </lineage>
</organism>
<name>A0A2S9YDL3_9BACT</name>
<dbReference type="SMART" id="SM00320">
    <property type="entry name" value="WD40"/>
    <property type="match status" value="5"/>
</dbReference>
<evidence type="ECO:0000313" key="3">
    <source>
        <dbReference type="Proteomes" id="UP000238823"/>
    </source>
</evidence>
<dbReference type="Proteomes" id="UP000238823">
    <property type="component" value="Unassembled WGS sequence"/>
</dbReference>
<comment type="caution">
    <text evidence="2">The sequence shown here is derived from an EMBL/GenBank/DDBJ whole genome shotgun (WGS) entry which is preliminary data.</text>
</comment>
<dbReference type="InterPro" id="IPR001680">
    <property type="entry name" value="WD40_rpt"/>
</dbReference>
<dbReference type="Gene3D" id="2.130.10.10">
    <property type="entry name" value="YVTN repeat-like/Quinoprotein amine dehydrogenase"/>
    <property type="match status" value="2"/>
</dbReference>
<dbReference type="EMBL" id="PVNL01000109">
    <property type="protein sequence ID" value="PRQ03208.1"/>
    <property type="molecule type" value="Genomic_DNA"/>
</dbReference>
<accession>A0A2S9YDL3</accession>
<dbReference type="PANTHER" id="PTHR19879">
    <property type="entry name" value="TRANSCRIPTION INITIATION FACTOR TFIID"/>
    <property type="match status" value="1"/>
</dbReference>
<reference evidence="2 3" key="1">
    <citation type="submission" date="2018-03" db="EMBL/GenBank/DDBJ databases">
        <title>Draft Genome Sequences of the Obligatory Marine Myxobacteria Enhygromyxa salina SWB007.</title>
        <authorList>
            <person name="Poehlein A."/>
            <person name="Moghaddam J.A."/>
            <person name="Harms H."/>
            <person name="Alanjari M."/>
            <person name="Koenig G.M."/>
            <person name="Daniel R."/>
            <person name="Schaeberle T.F."/>
        </authorList>
    </citation>
    <scope>NUCLEOTIDE SEQUENCE [LARGE SCALE GENOMIC DNA]</scope>
    <source>
        <strain evidence="2 3">SWB007</strain>
    </source>
</reference>
<dbReference type="PANTHER" id="PTHR19879:SF9">
    <property type="entry name" value="TRANSCRIPTION INITIATION FACTOR TFIID SUBUNIT 5"/>
    <property type="match status" value="1"/>
</dbReference>
<dbReference type="SUPFAM" id="SSF101908">
    <property type="entry name" value="Putative isomerase YbhE"/>
    <property type="match status" value="1"/>
</dbReference>
<dbReference type="AlphaFoldDB" id="A0A2S9YDL3"/>
<sequence>MDHLAAAAKALGGAPDPVLALDHLVRAWRDKHRWPELAELVEALSAKLTSGLTPIDPNLSDADYHAAWIARASEAASFELELLVPGMFRGPLGKRVKERFELLVRFEDDPRLHAAFARMITEPPVMASSNFGIWSRLFGMLTAAPDIRLRPVLERRLETVGGSSQFWPMLNQRCFALLKRLPERLPEPSDGEREQIAALRAQITALEAFDPSTAAARPGDTLAAELLAHVHAEPDVIEHRIVWADALISAGDPRGEFAQLQLARPPDQLPSKRERQLLTKHALAWLGPLAAVIERKTLRYEQGFPASAEVVFDSATERDVIHDPAWATFRALECNDVELLTHPNLRALRRAGGLGFAQLRRLCEHVGEPTGLYTLGPIIAEQLPPFELDHLRAAPATWLANVRELWLHLDDHNLSRQPSAFAWLFDTPLGRRLTSFRLSAFPFASGDPRGLDATVWLQAMRDWNQLERLRLDLHNVSIELVRDGLRAKLRVFSEFGSKPSDYHMDSVRTLLEGIGTQFDTIEFVSHAREPMLRETLVSLAKATGFVEYGYEHAPSDDPGVGSANWRARRSLIQRQERSARRRTRSRKQTRPIHQPLEDTPWFQLRDGIDRMRLTHGGWVEFSDDSRELWMHNDAVCGLSAPGLEPRWRLAGQQHGSYVSSVAIDRARARMWIGTGQGLTLLWDLEAQRALARARFHRSLVGTVAVVPGRELLLSCDRDGKLHAWQYAASDDDECVVMTPHASASLDRAADVIAVDPGGDTLALLKRTGEVSLRAVDELGRPRVIGNVGSRNGVLRWAPGGDHLVAAEADGGLVIWGADGTELTRVRLHEQMVRALCWTPDGRALVTASDCVRVSDRDTGAELLRIEPGRGQIGGVAVSPDGQILAVSAWGNLSCWSLTDGRLLGRYPAASGGS</sequence>
<dbReference type="InterPro" id="IPR015943">
    <property type="entry name" value="WD40/YVTN_repeat-like_dom_sf"/>
</dbReference>
<feature type="region of interest" description="Disordered" evidence="1">
    <location>
        <begin position="574"/>
        <end position="593"/>
    </location>
</feature>
<gene>
    <name evidence="2" type="ORF">ENSA7_53490</name>
</gene>
<dbReference type="OrthoDB" id="5482789at2"/>
<protein>
    <submittedName>
        <fullName evidence="2">WD domain, G-beta repeat</fullName>
    </submittedName>
</protein>
<feature type="compositionally biased region" description="Basic residues" evidence="1">
    <location>
        <begin position="579"/>
        <end position="590"/>
    </location>
</feature>
<evidence type="ECO:0000256" key="1">
    <source>
        <dbReference type="SAM" id="MobiDB-lite"/>
    </source>
</evidence>
<proteinExistence type="predicted"/>
<evidence type="ECO:0000313" key="2">
    <source>
        <dbReference type="EMBL" id="PRQ03208.1"/>
    </source>
</evidence>